<dbReference type="Gene3D" id="3.40.50.620">
    <property type="entry name" value="HUPs"/>
    <property type="match status" value="1"/>
</dbReference>
<dbReference type="SUPFAM" id="SSF57770">
    <property type="entry name" value="Methionyl-tRNA synthetase (MetRS), Zn-domain"/>
    <property type="match status" value="1"/>
</dbReference>
<organism evidence="13 14">
    <name type="scientific">Rhododendron williamsianum</name>
    <dbReference type="NCBI Taxonomy" id="262921"/>
    <lineage>
        <taxon>Eukaryota</taxon>
        <taxon>Viridiplantae</taxon>
        <taxon>Streptophyta</taxon>
        <taxon>Embryophyta</taxon>
        <taxon>Tracheophyta</taxon>
        <taxon>Spermatophyta</taxon>
        <taxon>Magnoliopsida</taxon>
        <taxon>eudicotyledons</taxon>
        <taxon>Gunneridae</taxon>
        <taxon>Pentapetalae</taxon>
        <taxon>asterids</taxon>
        <taxon>Ericales</taxon>
        <taxon>Ericaceae</taxon>
        <taxon>Ericoideae</taxon>
        <taxon>Rhodoreae</taxon>
        <taxon>Rhododendron</taxon>
    </lineage>
</organism>
<dbReference type="GO" id="GO:0048608">
    <property type="term" value="P:reproductive structure development"/>
    <property type="evidence" value="ECO:0007669"/>
    <property type="project" value="UniProtKB-ARBA"/>
</dbReference>
<sequence>MGDRASGEDQRVPKLPIPGKRNILITSALPYVNNVPHLGNIIGSIFSLSLSLSLSLIYINQNFCFLLPLNKTLFGCQERKGKITLAAFGMSGFGVLSADVFARYCRLRGYNVLYICGTDEYGTATETKAMEEKCTPQQICDKYHAIHKEVYDWFNISFDEFGRTSTPQQTEVCQAIFMKLLENKWLSENTMQQLYCDACERFLADRLLEGTCPTVDCNYDSARGDQCEKCGKLLNPTELRDPRCKICQATPRIRDTEHLFLELPLLKDKLEEYINKMSVVGSWSQNAIQATYAWLREGLKARCITRDLKWGVPVPHEKFKDKVFYVWYDAPIGYVSITSCHTPEWEKWWKNPENVELYQFMGKDNVPFHTVMFPSTLLGTGENWTLMKSISATEYLNYETGKFSKSKGIGVFGSDAKDTNIPAEVWRYYLLTNRPEVKI</sequence>
<comment type="catalytic activity">
    <reaction evidence="10">
        <text>tRNA(Met) + L-methionine + ATP = L-methionyl-tRNA(Met) + AMP + diphosphate</text>
        <dbReference type="Rhea" id="RHEA:13481"/>
        <dbReference type="Rhea" id="RHEA-COMP:9667"/>
        <dbReference type="Rhea" id="RHEA-COMP:9698"/>
        <dbReference type="ChEBI" id="CHEBI:30616"/>
        <dbReference type="ChEBI" id="CHEBI:33019"/>
        <dbReference type="ChEBI" id="CHEBI:57844"/>
        <dbReference type="ChEBI" id="CHEBI:78442"/>
        <dbReference type="ChEBI" id="CHEBI:78530"/>
        <dbReference type="ChEBI" id="CHEBI:456215"/>
        <dbReference type="EC" id="6.1.1.10"/>
    </reaction>
</comment>
<protein>
    <recommendedName>
        <fullName evidence="2">methionine--tRNA ligase</fullName>
        <ecNumber evidence="2">6.1.1.10</ecNumber>
    </recommendedName>
    <alternativeName>
        <fullName evidence="9">Methionyl-tRNA synthetase</fullName>
    </alternativeName>
</protein>
<dbReference type="CDD" id="cd00814">
    <property type="entry name" value="MetRS_core"/>
    <property type="match status" value="1"/>
</dbReference>
<evidence type="ECO:0000256" key="8">
    <source>
        <dbReference type="ARBA" id="ARBA00023146"/>
    </source>
</evidence>
<dbReference type="Proteomes" id="UP000428333">
    <property type="component" value="Linkage Group LG04"/>
</dbReference>
<evidence type="ECO:0000256" key="7">
    <source>
        <dbReference type="ARBA" id="ARBA00022917"/>
    </source>
</evidence>
<comment type="similarity">
    <text evidence="11">Belongs to the class-I aminoacyl-tRNA synthetase family.</text>
</comment>
<gene>
    <name evidence="13" type="ORF">C3L33_07285</name>
</gene>
<proteinExistence type="inferred from homology"/>
<evidence type="ECO:0000256" key="1">
    <source>
        <dbReference type="ARBA" id="ARBA00004496"/>
    </source>
</evidence>
<evidence type="ECO:0000256" key="11">
    <source>
        <dbReference type="RuleBase" id="RU363039"/>
    </source>
</evidence>
<evidence type="ECO:0000256" key="3">
    <source>
        <dbReference type="ARBA" id="ARBA00022490"/>
    </source>
</evidence>
<dbReference type="FunFam" id="2.20.28.20:FF:000001">
    <property type="entry name" value="Methionine--tRNA ligase"/>
    <property type="match status" value="1"/>
</dbReference>
<evidence type="ECO:0000256" key="6">
    <source>
        <dbReference type="ARBA" id="ARBA00022840"/>
    </source>
</evidence>
<comment type="caution">
    <text evidence="13">The sequence shown here is derived from an EMBL/GenBank/DDBJ whole genome shotgun (WGS) entry which is preliminary data.</text>
</comment>
<dbReference type="NCBIfam" id="TIGR00398">
    <property type="entry name" value="metG"/>
    <property type="match status" value="1"/>
</dbReference>
<keyword evidence="8 11" id="KW-0030">Aminoacyl-tRNA synthetase</keyword>
<dbReference type="Gene3D" id="2.20.28.20">
    <property type="entry name" value="Methionyl-tRNA synthetase, Zn-domain"/>
    <property type="match status" value="1"/>
</dbReference>
<dbReference type="PANTHER" id="PTHR45765:SF1">
    <property type="entry name" value="METHIONINE--TRNA LIGASE, CYTOPLASMIC"/>
    <property type="match status" value="1"/>
</dbReference>
<evidence type="ECO:0000256" key="2">
    <source>
        <dbReference type="ARBA" id="ARBA00012838"/>
    </source>
</evidence>
<evidence type="ECO:0000313" key="14">
    <source>
        <dbReference type="Proteomes" id="UP000428333"/>
    </source>
</evidence>
<keyword evidence="14" id="KW-1185">Reference proteome</keyword>
<dbReference type="GO" id="GO:0006431">
    <property type="term" value="P:methionyl-tRNA aminoacylation"/>
    <property type="evidence" value="ECO:0007669"/>
    <property type="project" value="InterPro"/>
</dbReference>
<keyword evidence="5 11" id="KW-0547">Nucleotide-binding</keyword>
<dbReference type="SUPFAM" id="SSF52374">
    <property type="entry name" value="Nucleotidylyl transferase"/>
    <property type="match status" value="1"/>
</dbReference>
<dbReference type="GO" id="GO:0004825">
    <property type="term" value="F:methionine-tRNA ligase activity"/>
    <property type="evidence" value="ECO:0007669"/>
    <property type="project" value="UniProtKB-EC"/>
</dbReference>
<feature type="non-terminal residue" evidence="13">
    <location>
        <position position="1"/>
    </location>
</feature>
<dbReference type="InterPro" id="IPR029038">
    <property type="entry name" value="MetRS_Zn"/>
</dbReference>
<dbReference type="EMBL" id="QEFC01000997">
    <property type="protein sequence ID" value="KAE9460864.1"/>
    <property type="molecule type" value="Genomic_DNA"/>
</dbReference>
<dbReference type="InterPro" id="IPR033911">
    <property type="entry name" value="MetRS_core"/>
</dbReference>
<dbReference type="InterPro" id="IPR014758">
    <property type="entry name" value="Met-tRNA_synth"/>
</dbReference>
<feature type="domain" description="Methionyl/Leucyl tRNA synthetase" evidence="12">
    <location>
        <begin position="95"/>
        <end position="437"/>
    </location>
</feature>
<reference evidence="13 14" key="1">
    <citation type="journal article" date="2019" name="Genome Biol. Evol.">
        <title>The Rhododendron genome and chromosomal organization provide insight into shared whole-genome duplications across the heath family (Ericaceae).</title>
        <authorList>
            <person name="Soza V.L."/>
            <person name="Lindsley D."/>
            <person name="Waalkes A."/>
            <person name="Ramage E."/>
            <person name="Patwardhan R.P."/>
            <person name="Burton J.N."/>
            <person name="Adey A."/>
            <person name="Kumar A."/>
            <person name="Qiu R."/>
            <person name="Shendure J."/>
            <person name="Hall B."/>
        </authorList>
    </citation>
    <scope>NUCLEOTIDE SEQUENCE [LARGE SCALE GENOMIC DNA]</scope>
    <source>
        <strain evidence="13">RSF 1966-606</strain>
    </source>
</reference>
<dbReference type="Pfam" id="PF09334">
    <property type="entry name" value="tRNA-synt_1g"/>
    <property type="match status" value="1"/>
</dbReference>
<evidence type="ECO:0000256" key="4">
    <source>
        <dbReference type="ARBA" id="ARBA00022598"/>
    </source>
</evidence>
<dbReference type="GO" id="GO:0005524">
    <property type="term" value="F:ATP binding"/>
    <property type="evidence" value="ECO:0007669"/>
    <property type="project" value="UniProtKB-KW"/>
</dbReference>
<evidence type="ECO:0000313" key="13">
    <source>
        <dbReference type="EMBL" id="KAE9460864.1"/>
    </source>
</evidence>
<comment type="subcellular location">
    <subcellularLocation>
        <location evidence="1">Cytoplasm</location>
    </subcellularLocation>
</comment>
<name>A0A6A4LXR3_9ERIC</name>
<keyword evidence="6 11" id="KW-0067">ATP-binding</keyword>
<dbReference type="PANTHER" id="PTHR45765">
    <property type="entry name" value="METHIONINE--TRNA LIGASE"/>
    <property type="match status" value="1"/>
</dbReference>
<evidence type="ECO:0000259" key="12">
    <source>
        <dbReference type="Pfam" id="PF09334"/>
    </source>
</evidence>
<evidence type="ECO:0000256" key="9">
    <source>
        <dbReference type="ARBA" id="ARBA00030904"/>
    </source>
</evidence>
<keyword evidence="7 11" id="KW-0648">Protein biosynthesis</keyword>
<dbReference type="OrthoDB" id="5844513at2759"/>
<dbReference type="GO" id="GO:0005829">
    <property type="term" value="C:cytosol"/>
    <property type="evidence" value="ECO:0007669"/>
    <property type="project" value="TreeGrafter"/>
</dbReference>
<keyword evidence="4 11" id="KW-0436">Ligase</keyword>
<dbReference type="InterPro" id="IPR023458">
    <property type="entry name" value="Met-tRNA_ligase_1"/>
</dbReference>
<dbReference type="InterPro" id="IPR001412">
    <property type="entry name" value="aa-tRNA-synth_I_CS"/>
</dbReference>
<accession>A0A6A4LXR3</accession>
<dbReference type="PROSITE" id="PS00178">
    <property type="entry name" value="AA_TRNA_LIGASE_I"/>
    <property type="match status" value="1"/>
</dbReference>
<dbReference type="InterPro" id="IPR014729">
    <property type="entry name" value="Rossmann-like_a/b/a_fold"/>
</dbReference>
<evidence type="ECO:0000256" key="10">
    <source>
        <dbReference type="ARBA" id="ARBA00047364"/>
    </source>
</evidence>
<dbReference type="GO" id="GO:0009791">
    <property type="term" value="P:post-embryonic development"/>
    <property type="evidence" value="ECO:0007669"/>
    <property type="project" value="UniProtKB-ARBA"/>
</dbReference>
<dbReference type="EC" id="6.1.1.10" evidence="2"/>
<dbReference type="GO" id="GO:0017101">
    <property type="term" value="C:aminoacyl-tRNA synthetase multienzyme complex"/>
    <property type="evidence" value="ECO:0007669"/>
    <property type="project" value="TreeGrafter"/>
</dbReference>
<dbReference type="InterPro" id="IPR015413">
    <property type="entry name" value="Methionyl/Leucyl_tRNA_Synth"/>
</dbReference>
<evidence type="ECO:0000256" key="5">
    <source>
        <dbReference type="ARBA" id="ARBA00022741"/>
    </source>
</evidence>
<dbReference type="AlphaFoldDB" id="A0A6A4LXR3"/>
<keyword evidence="3" id="KW-0963">Cytoplasm</keyword>